<organism evidence="1 2">
    <name type="scientific">Rhipicephalus sanguineus</name>
    <name type="common">Brown dog tick</name>
    <name type="synonym">Ixodes sanguineus</name>
    <dbReference type="NCBI Taxonomy" id="34632"/>
    <lineage>
        <taxon>Eukaryota</taxon>
        <taxon>Metazoa</taxon>
        <taxon>Ecdysozoa</taxon>
        <taxon>Arthropoda</taxon>
        <taxon>Chelicerata</taxon>
        <taxon>Arachnida</taxon>
        <taxon>Acari</taxon>
        <taxon>Parasitiformes</taxon>
        <taxon>Ixodida</taxon>
        <taxon>Ixodoidea</taxon>
        <taxon>Ixodidae</taxon>
        <taxon>Rhipicephalinae</taxon>
        <taxon>Rhipicephalus</taxon>
        <taxon>Rhipicephalus</taxon>
    </lineage>
</organism>
<dbReference type="Gene3D" id="3.30.40.10">
    <property type="entry name" value="Zinc/RING finger domain, C3HC4 (zinc finger)"/>
    <property type="match status" value="1"/>
</dbReference>
<evidence type="ECO:0000313" key="1">
    <source>
        <dbReference type="EMBL" id="KAH7939668.1"/>
    </source>
</evidence>
<dbReference type="Proteomes" id="UP000821837">
    <property type="component" value="Chromosome 8"/>
</dbReference>
<comment type="caution">
    <text evidence="1">The sequence shown here is derived from an EMBL/GenBank/DDBJ whole genome shotgun (WGS) entry which is preliminary data.</text>
</comment>
<gene>
    <name evidence="1" type="ORF">HPB52_015645</name>
</gene>
<dbReference type="AlphaFoldDB" id="A0A9D4SPX0"/>
<dbReference type="VEuPathDB" id="VectorBase:RSAN_043955"/>
<reference evidence="1" key="2">
    <citation type="submission" date="2021-09" db="EMBL/GenBank/DDBJ databases">
        <authorList>
            <person name="Jia N."/>
            <person name="Wang J."/>
            <person name="Shi W."/>
            <person name="Du L."/>
            <person name="Sun Y."/>
            <person name="Zhan W."/>
            <person name="Jiang J."/>
            <person name="Wang Q."/>
            <person name="Zhang B."/>
            <person name="Ji P."/>
            <person name="Sakyi L.B."/>
            <person name="Cui X."/>
            <person name="Yuan T."/>
            <person name="Jiang B."/>
            <person name="Yang W."/>
            <person name="Lam T.T.-Y."/>
            <person name="Chang Q."/>
            <person name="Ding S."/>
            <person name="Wang X."/>
            <person name="Zhu J."/>
            <person name="Ruan X."/>
            <person name="Zhao L."/>
            <person name="Wei J."/>
            <person name="Que T."/>
            <person name="Du C."/>
            <person name="Cheng J."/>
            <person name="Dai P."/>
            <person name="Han X."/>
            <person name="Huang E."/>
            <person name="Gao Y."/>
            <person name="Liu J."/>
            <person name="Shao H."/>
            <person name="Ye R."/>
            <person name="Li L."/>
            <person name="Wei W."/>
            <person name="Wang X."/>
            <person name="Wang C."/>
            <person name="Huo Q."/>
            <person name="Li W."/>
            <person name="Guo W."/>
            <person name="Chen H."/>
            <person name="Chen S."/>
            <person name="Zhou L."/>
            <person name="Zhou L."/>
            <person name="Ni X."/>
            <person name="Tian J."/>
            <person name="Zhou Y."/>
            <person name="Sheng Y."/>
            <person name="Liu T."/>
            <person name="Pan Y."/>
            <person name="Xia L."/>
            <person name="Li J."/>
            <person name="Zhao F."/>
            <person name="Cao W."/>
        </authorList>
    </citation>
    <scope>NUCLEOTIDE SEQUENCE</scope>
    <source>
        <strain evidence="1">Rsan-2018</strain>
        <tissue evidence="1">Larvae</tissue>
    </source>
</reference>
<reference evidence="1" key="1">
    <citation type="journal article" date="2020" name="Cell">
        <title>Large-Scale Comparative Analyses of Tick Genomes Elucidate Their Genetic Diversity and Vector Capacities.</title>
        <authorList>
            <consortium name="Tick Genome and Microbiome Consortium (TIGMIC)"/>
            <person name="Jia N."/>
            <person name="Wang J."/>
            <person name="Shi W."/>
            <person name="Du L."/>
            <person name="Sun Y."/>
            <person name="Zhan W."/>
            <person name="Jiang J.F."/>
            <person name="Wang Q."/>
            <person name="Zhang B."/>
            <person name="Ji P."/>
            <person name="Bell-Sakyi L."/>
            <person name="Cui X.M."/>
            <person name="Yuan T.T."/>
            <person name="Jiang B.G."/>
            <person name="Yang W.F."/>
            <person name="Lam T.T."/>
            <person name="Chang Q.C."/>
            <person name="Ding S.J."/>
            <person name="Wang X.J."/>
            <person name="Zhu J.G."/>
            <person name="Ruan X.D."/>
            <person name="Zhao L."/>
            <person name="Wei J.T."/>
            <person name="Ye R.Z."/>
            <person name="Que T.C."/>
            <person name="Du C.H."/>
            <person name="Zhou Y.H."/>
            <person name="Cheng J.X."/>
            <person name="Dai P.F."/>
            <person name="Guo W.B."/>
            <person name="Han X.H."/>
            <person name="Huang E.J."/>
            <person name="Li L.F."/>
            <person name="Wei W."/>
            <person name="Gao Y.C."/>
            <person name="Liu J.Z."/>
            <person name="Shao H.Z."/>
            <person name="Wang X."/>
            <person name="Wang C.C."/>
            <person name="Yang T.C."/>
            <person name="Huo Q.B."/>
            <person name="Li W."/>
            <person name="Chen H.Y."/>
            <person name="Chen S.E."/>
            <person name="Zhou L.G."/>
            <person name="Ni X.B."/>
            <person name="Tian J.H."/>
            <person name="Sheng Y."/>
            <person name="Liu T."/>
            <person name="Pan Y.S."/>
            <person name="Xia L.Y."/>
            <person name="Li J."/>
            <person name="Zhao F."/>
            <person name="Cao W.C."/>
        </authorList>
    </citation>
    <scope>NUCLEOTIDE SEQUENCE</scope>
    <source>
        <strain evidence="1">Rsan-2018</strain>
    </source>
</reference>
<sequence>MASWWLYNQAPPTRQHYSSEFPSRASRWAHQFVSTSFKDNHRYVRRKRPLQPQECHRRQRPTHDYGNASLCLLAGILDGVYERGDFEDGNTSSRESALRSPLPYPGNLRPTPYVVSVSDCSLLHRRPIWFLQPLPATHFCAACNVVPTMAFALPCGDILCECCRDSITATARLQISDREDGAKPRDGVCPLDGVPFVESELVTYTGYADDVQEEVVLCANIEHGCSYRDELRRLEEHLLYDCRYSPKTCNFCKKKNIPECELLLHTLRCPLRPRRARVLRWL</sequence>
<protein>
    <submittedName>
        <fullName evidence="1">Uncharacterized protein</fullName>
    </submittedName>
</protein>
<dbReference type="InterPro" id="IPR013083">
    <property type="entry name" value="Znf_RING/FYVE/PHD"/>
</dbReference>
<name>A0A9D4SPX0_RHISA</name>
<keyword evidence="2" id="KW-1185">Reference proteome</keyword>
<accession>A0A9D4SPX0</accession>
<dbReference type="EMBL" id="JABSTV010001254">
    <property type="protein sequence ID" value="KAH7939668.1"/>
    <property type="molecule type" value="Genomic_DNA"/>
</dbReference>
<evidence type="ECO:0000313" key="2">
    <source>
        <dbReference type="Proteomes" id="UP000821837"/>
    </source>
</evidence>
<proteinExistence type="predicted"/>